<name>A0A7X0J3A3_9SPHI</name>
<accession>A0A7X0J3A3</accession>
<sequence>MKYCVLLLFLLCSENILAQSATYKLINKAAGTTGNISIRRTDDELDVNIIANWNNKAGTYGDFTGKGILVDNKCILKKEKGSQLCKVSLTFKEDSLLVDFQDCTNYQLPDNFSGGYAKIADNITGEYIVAADICYFYSKPDEKSRKRAFAYPPEILNIEEIFEGNWGFATFMSNGKQLFGYVKLTDLKFKRTYLYD</sequence>
<evidence type="ECO:0008006" key="4">
    <source>
        <dbReference type="Google" id="ProtNLM"/>
    </source>
</evidence>
<organism evidence="2 3">
    <name type="scientific">Pedobacter cryoconitis</name>
    <dbReference type="NCBI Taxonomy" id="188932"/>
    <lineage>
        <taxon>Bacteria</taxon>
        <taxon>Pseudomonadati</taxon>
        <taxon>Bacteroidota</taxon>
        <taxon>Sphingobacteriia</taxon>
        <taxon>Sphingobacteriales</taxon>
        <taxon>Sphingobacteriaceae</taxon>
        <taxon>Pedobacter</taxon>
    </lineage>
</organism>
<dbReference type="Proteomes" id="UP000521017">
    <property type="component" value="Unassembled WGS sequence"/>
</dbReference>
<feature type="signal peptide" evidence="1">
    <location>
        <begin position="1"/>
        <end position="18"/>
    </location>
</feature>
<evidence type="ECO:0000313" key="2">
    <source>
        <dbReference type="EMBL" id="MBB6500070.1"/>
    </source>
</evidence>
<evidence type="ECO:0000256" key="1">
    <source>
        <dbReference type="SAM" id="SignalP"/>
    </source>
</evidence>
<gene>
    <name evidence="2" type="ORF">HDF25_002214</name>
</gene>
<evidence type="ECO:0000313" key="3">
    <source>
        <dbReference type="Proteomes" id="UP000521017"/>
    </source>
</evidence>
<reference evidence="2 3" key="1">
    <citation type="submission" date="2020-08" db="EMBL/GenBank/DDBJ databases">
        <title>Genomic Encyclopedia of Type Strains, Phase IV (KMG-V): Genome sequencing to study the core and pangenomes of soil and plant-associated prokaryotes.</title>
        <authorList>
            <person name="Whitman W."/>
        </authorList>
    </citation>
    <scope>NUCLEOTIDE SEQUENCE [LARGE SCALE GENOMIC DNA]</scope>
    <source>
        <strain evidence="2 3">M2T3</strain>
    </source>
</reference>
<proteinExistence type="predicted"/>
<dbReference type="EMBL" id="JACHCC010000005">
    <property type="protein sequence ID" value="MBB6500070.1"/>
    <property type="molecule type" value="Genomic_DNA"/>
</dbReference>
<dbReference type="AlphaFoldDB" id="A0A7X0J3A3"/>
<dbReference type="RefSeq" id="WP_184624789.1">
    <property type="nucleotide sequence ID" value="NZ_JACHCC010000005.1"/>
</dbReference>
<keyword evidence="1" id="KW-0732">Signal</keyword>
<feature type="chain" id="PRO_5030510013" description="WG repeat-containing protein" evidence="1">
    <location>
        <begin position="19"/>
        <end position="196"/>
    </location>
</feature>
<comment type="caution">
    <text evidence="2">The sequence shown here is derived from an EMBL/GenBank/DDBJ whole genome shotgun (WGS) entry which is preliminary data.</text>
</comment>
<protein>
    <recommendedName>
        <fullName evidence="4">WG repeat-containing protein</fullName>
    </recommendedName>
</protein>